<evidence type="ECO:0000313" key="2">
    <source>
        <dbReference type="Proteomes" id="UP001152888"/>
    </source>
</evidence>
<dbReference type="EMBL" id="CAKOFQ010007060">
    <property type="protein sequence ID" value="CAH1989298.1"/>
    <property type="molecule type" value="Genomic_DNA"/>
</dbReference>
<accession>A0A9P0PLZ9</accession>
<evidence type="ECO:0000313" key="1">
    <source>
        <dbReference type="EMBL" id="CAH1989298.1"/>
    </source>
</evidence>
<comment type="caution">
    <text evidence="1">The sequence shown here is derived from an EMBL/GenBank/DDBJ whole genome shotgun (WGS) entry which is preliminary data.</text>
</comment>
<reference evidence="1" key="1">
    <citation type="submission" date="2022-03" db="EMBL/GenBank/DDBJ databases">
        <authorList>
            <person name="Sayadi A."/>
        </authorList>
    </citation>
    <scope>NUCLEOTIDE SEQUENCE</scope>
</reference>
<keyword evidence="2" id="KW-1185">Reference proteome</keyword>
<protein>
    <submittedName>
        <fullName evidence="1">Uncharacterized protein</fullName>
    </submittedName>
</protein>
<dbReference type="Proteomes" id="UP001152888">
    <property type="component" value="Unassembled WGS sequence"/>
</dbReference>
<name>A0A9P0PLZ9_ACAOB</name>
<gene>
    <name evidence="1" type="ORF">ACAOBT_LOCUS18941</name>
</gene>
<organism evidence="1 2">
    <name type="scientific">Acanthoscelides obtectus</name>
    <name type="common">Bean weevil</name>
    <name type="synonym">Bruchus obtectus</name>
    <dbReference type="NCBI Taxonomy" id="200917"/>
    <lineage>
        <taxon>Eukaryota</taxon>
        <taxon>Metazoa</taxon>
        <taxon>Ecdysozoa</taxon>
        <taxon>Arthropoda</taxon>
        <taxon>Hexapoda</taxon>
        <taxon>Insecta</taxon>
        <taxon>Pterygota</taxon>
        <taxon>Neoptera</taxon>
        <taxon>Endopterygota</taxon>
        <taxon>Coleoptera</taxon>
        <taxon>Polyphaga</taxon>
        <taxon>Cucujiformia</taxon>
        <taxon>Chrysomeloidea</taxon>
        <taxon>Chrysomelidae</taxon>
        <taxon>Bruchinae</taxon>
        <taxon>Bruchini</taxon>
        <taxon>Acanthoscelides</taxon>
    </lineage>
</organism>
<sequence>MVLTICELKKQSSLRQVLLRNDHCYNVPAHTTSKFKKCLLYTAPSRLFKINCSCYGFYII</sequence>
<dbReference type="AlphaFoldDB" id="A0A9P0PLZ9"/>
<proteinExistence type="predicted"/>